<evidence type="ECO:0000313" key="2">
    <source>
        <dbReference type="EMBL" id="PON78426.1"/>
    </source>
</evidence>
<organism evidence="2 3">
    <name type="scientific">Parasponia andersonii</name>
    <name type="common">Sponia andersonii</name>
    <dbReference type="NCBI Taxonomy" id="3476"/>
    <lineage>
        <taxon>Eukaryota</taxon>
        <taxon>Viridiplantae</taxon>
        <taxon>Streptophyta</taxon>
        <taxon>Embryophyta</taxon>
        <taxon>Tracheophyta</taxon>
        <taxon>Spermatophyta</taxon>
        <taxon>Magnoliopsida</taxon>
        <taxon>eudicotyledons</taxon>
        <taxon>Gunneridae</taxon>
        <taxon>Pentapetalae</taxon>
        <taxon>rosids</taxon>
        <taxon>fabids</taxon>
        <taxon>Rosales</taxon>
        <taxon>Cannabaceae</taxon>
        <taxon>Parasponia</taxon>
    </lineage>
</organism>
<reference evidence="3" key="1">
    <citation type="submission" date="2016-06" db="EMBL/GenBank/DDBJ databases">
        <title>Parallel loss of symbiosis genes in relatives of nitrogen-fixing non-legume Parasponia.</title>
        <authorList>
            <person name="Van Velzen R."/>
            <person name="Holmer R."/>
            <person name="Bu F."/>
            <person name="Rutten L."/>
            <person name="Van Zeijl A."/>
            <person name="Liu W."/>
            <person name="Santuari L."/>
            <person name="Cao Q."/>
            <person name="Sharma T."/>
            <person name="Shen D."/>
            <person name="Roswanjaya Y."/>
            <person name="Wardhani T."/>
            <person name="Kalhor M.S."/>
            <person name="Jansen J."/>
            <person name="Van den Hoogen J."/>
            <person name="Gungor B."/>
            <person name="Hartog M."/>
            <person name="Hontelez J."/>
            <person name="Verver J."/>
            <person name="Yang W.-C."/>
            <person name="Schijlen E."/>
            <person name="Repin R."/>
            <person name="Schilthuizen M."/>
            <person name="Schranz E."/>
            <person name="Heidstra R."/>
            <person name="Miyata K."/>
            <person name="Fedorova E."/>
            <person name="Kohlen W."/>
            <person name="Bisseling T."/>
            <person name="Smit S."/>
            <person name="Geurts R."/>
        </authorList>
    </citation>
    <scope>NUCLEOTIDE SEQUENCE [LARGE SCALE GENOMIC DNA]</scope>
    <source>
        <strain evidence="3">cv. WU1-14</strain>
    </source>
</reference>
<name>A0A2P5DYT2_PARAD</name>
<gene>
    <name evidence="2" type="ORF">PanWU01x14_020640</name>
</gene>
<sequence>MEENPTAIREALIPQLLSSITVLPRPRDQEECPPVGDSLYVKGCPATPKPLTMSAPHISPLCITPPSQPRPGSRPSLKRHTRGSLLQQFASKRAKFGSPLNSVSIETPHGEKVLALASQKSPAAPPASAFAEYEFFKAQADNEASKSIETEGQLRKELESLRAKVEASISQAHDEAMADFKNSQEFSNLYSKGSIDYHLEIVTKFPEARIN</sequence>
<protein>
    <submittedName>
        <fullName evidence="2">Uncharacterized protein</fullName>
    </submittedName>
</protein>
<accession>A0A2P5DYT2</accession>
<comment type="caution">
    <text evidence="2">The sequence shown here is derived from an EMBL/GenBank/DDBJ whole genome shotgun (WGS) entry which is preliminary data.</text>
</comment>
<proteinExistence type="predicted"/>
<dbReference type="AlphaFoldDB" id="A0A2P5DYT2"/>
<keyword evidence="3" id="KW-1185">Reference proteome</keyword>
<dbReference type="Proteomes" id="UP000237105">
    <property type="component" value="Unassembled WGS sequence"/>
</dbReference>
<feature type="region of interest" description="Disordered" evidence="1">
    <location>
        <begin position="55"/>
        <end position="81"/>
    </location>
</feature>
<dbReference type="EMBL" id="JXTB01000009">
    <property type="protein sequence ID" value="PON78426.1"/>
    <property type="molecule type" value="Genomic_DNA"/>
</dbReference>
<evidence type="ECO:0000256" key="1">
    <source>
        <dbReference type="SAM" id="MobiDB-lite"/>
    </source>
</evidence>
<evidence type="ECO:0000313" key="3">
    <source>
        <dbReference type="Proteomes" id="UP000237105"/>
    </source>
</evidence>